<keyword evidence="1" id="KW-0805">Transcription regulation</keyword>
<evidence type="ECO:0000256" key="3">
    <source>
        <dbReference type="ARBA" id="ARBA00023163"/>
    </source>
</evidence>
<dbReference type="GO" id="GO:0003700">
    <property type="term" value="F:DNA-binding transcription factor activity"/>
    <property type="evidence" value="ECO:0007669"/>
    <property type="project" value="InterPro"/>
</dbReference>
<keyword evidence="2" id="KW-0238">DNA-binding</keyword>
<dbReference type="Gene3D" id="1.10.287.160">
    <property type="entry name" value="HR1 repeat"/>
    <property type="match status" value="1"/>
</dbReference>
<evidence type="ECO:0000256" key="1">
    <source>
        <dbReference type="ARBA" id="ARBA00023015"/>
    </source>
</evidence>
<dbReference type="InterPro" id="IPR052362">
    <property type="entry name" value="HTH-GbsR_regulator"/>
</dbReference>
<dbReference type="InterPro" id="IPR000835">
    <property type="entry name" value="HTH_MarR-typ"/>
</dbReference>
<dbReference type="CDD" id="cd00090">
    <property type="entry name" value="HTH_ARSR"/>
    <property type="match status" value="1"/>
</dbReference>
<dbReference type="InterPro" id="IPR011991">
    <property type="entry name" value="ArsR-like_HTH"/>
</dbReference>
<keyword evidence="7" id="KW-1185">Reference proteome</keyword>
<dbReference type="EMBL" id="POUA01000220">
    <property type="protein sequence ID" value="PZG38130.1"/>
    <property type="molecule type" value="Genomic_DNA"/>
</dbReference>
<feature type="domain" description="HTH marR-type" evidence="5">
    <location>
        <begin position="18"/>
        <end position="78"/>
    </location>
</feature>
<dbReference type="RefSeq" id="WP_111169799.1">
    <property type="nucleotide sequence ID" value="NZ_POUA01000220.1"/>
</dbReference>
<evidence type="ECO:0000313" key="6">
    <source>
        <dbReference type="EMBL" id="PZG38130.1"/>
    </source>
</evidence>
<evidence type="ECO:0000256" key="2">
    <source>
        <dbReference type="ARBA" id="ARBA00023125"/>
    </source>
</evidence>
<dbReference type="InterPro" id="IPR036390">
    <property type="entry name" value="WH_DNA-bd_sf"/>
</dbReference>
<proteinExistence type="predicted"/>
<sequence length="175" mass="19261">MPSVEEFVESAGLYFERLGLSRTAGRVIGLLLVDPDDSADAPGLCERLGVAKSSMSVALGRLERSGLVERFRPPRGRRDRYRLTDDVFGRAFRAKMAEFAAFARLAEQGLAVVGDDATSRARLERMRDMYAFMGREFPGLLDRWDRENRTTGDGPASAGGVRDEFGEQGVPGVAR</sequence>
<dbReference type="PANTHER" id="PTHR38465">
    <property type="entry name" value="HTH-TYPE TRANSCRIPTIONAL REGULATOR MJ1563-RELATED"/>
    <property type="match status" value="1"/>
</dbReference>
<name>A0A2W2GLF2_9ACTN</name>
<dbReference type="AlphaFoldDB" id="A0A2W2GLF2"/>
<accession>A0A2W2GLF2</accession>
<dbReference type="Proteomes" id="UP000248544">
    <property type="component" value="Unassembled WGS sequence"/>
</dbReference>
<dbReference type="Gene3D" id="1.10.10.10">
    <property type="entry name" value="Winged helix-like DNA-binding domain superfamily/Winged helix DNA-binding domain"/>
    <property type="match status" value="1"/>
</dbReference>
<dbReference type="PANTHER" id="PTHR38465:SF2">
    <property type="entry name" value="HTH-TYPE TRANSCRIPTIONAL REGULATOR MMPR5"/>
    <property type="match status" value="1"/>
</dbReference>
<keyword evidence="3" id="KW-0804">Transcription</keyword>
<evidence type="ECO:0000259" key="5">
    <source>
        <dbReference type="Pfam" id="PF12802"/>
    </source>
</evidence>
<comment type="caution">
    <text evidence="6">The sequence shown here is derived from an EMBL/GenBank/DDBJ whole genome shotgun (WGS) entry which is preliminary data.</text>
</comment>
<dbReference type="InterPro" id="IPR036388">
    <property type="entry name" value="WH-like_DNA-bd_sf"/>
</dbReference>
<evidence type="ECO:0000256" key="4">
    <source>
        <dbReference type="SAM" id="MobiDB-lite"/>
    </source>
</evidence>
<dbReference type="Pfam" id="PF12802">
    <property type="entry name" value="MarR_2"/>
    <property type="match status" value="1"/>
</dbReference>
<protein>
    <submittedName>
        <fullName evidence="6">MarR family transcriptional regulator</fullName>
    </submittedName>
</protein>
<reference evidence="6 7" key="1">
    <citation type="submission" date="2018-01" db="EMBL/GenBank/DDBJ databases">
        <title>Draft genome sequence of Sphaerisporangium sp. 7K107.</title>
        <authorList>
            <person name="Sahin N."/>
            <person name="Saygin H."/>
            <person name="Ay H."/>
        </authorList>
    </citation>
    <scope>NUCLEOTIDE SEQUENCE [LARGE SCALE GENOMIC DNA]</scope>
    <source>
        <strain evidence="6 7">7K107</strain>
    </source>
</reference>
<dbReference type="GO" id="GO:0003677">
    <property type="term" value="F:DNA binding"/>
    <property type="evidence" value="ECO:0007669"/>
    <property type="project" value="UniProtKB-KW"/>
</dbReference>
<feature type="region of interest" description="Disordered" evidence="4">
    <location>
        <begin position="144"/>
        <end position="175"/>
    </location>
</feature>
<evidence type="ECO:0000313" key="7">
    <source>
        <dbReference type="Proteomes" id="UP000248544"/>
    </source>
</evidence>
<dbReference type="SUPFAM" id="SSF46785">
    <property type="entry name" value="Winged helix' DNA-binding domain"/>
    <property type="match status" value="1"/>
</dbReference>
<gene>
    <name evidence="6" type="ORF">C1I98_24590</name>
</gene>
<organism evidence="6 7">
    <name type="scientific">Spongiactinospora gelatinilytica</name>
    <dbReference type="NCBI Taxonomy" id="2666298"/>
    <lineage>
        <taxon>Bacteria</taxon>
        <taxon>Bacillati</taxon>
        <taxon>Actinomycetota</taxon>
        <taxon>Actinomycetes</taxon>
        <taxon>Streptosporangiales</taxon>
        <taxon>Streptosporangiaceae</taxon>
        <taxon>Spongiactinospora</taxon>
    </lineage>
</organism>